<sequence>MSSVISTPNPLPMGPEVTKKPNNLTATPSARHAAAAAVANKQQQQQPLNAAGDKANLVEFWRRPEAGNIYRHAEHLTLPVTPCLVEHAQLCQAVSAAKAPLKVMDMACGTGVVSSYIQKMMRELPPHEREKLKLTSADSSEAQLGVVKDKMAREKWVGCEVKQTDIMVNSFLLL</sequence>
<dbReference type="EMBL" id="BQXU01000025">
    <property type="protein sequence ID" value="GKT48699.1"/>
    <property type="molecule type" value="Genomic_DNA"/>
</dbReference>
<dbReference type="RefSeq" id="XP_049131049.1">
    <property type="nucleotide sequence ID" value="XM_049275092.1"/>
</dbReference>
<feature type="region of interest" description="Disordered" evidence="1">
    <location>
        <begin position="1"/>
        <end position="25"/>
    </location>
</feature>
<keyword evidence="3" id="KW-1185">Reference proteome</keyword>
<dbReference type="AlphaFoldDB" id="A0AA37PAL1"/>
<dbReference type="GeneID" id="73329682"/>
<gene>
    <name evidence="2" type="ORF">ColSpa_08880</name>
</gene>
<accession>A0AA37PAL1</accession>
<dbReference type="Proteomes" id="UP001055115">
    <property type="component" value="Unassembled WGS sequence"/>
</dbReference>
<reference evidence="2 3" key="1">
    <citation type="submission" date="2022-03" db="EMBL/GenBank/DDBJ databases">
        <title>Genome data of Colletotrichum spp.</title>
        <authorList>
            <person name="Utami Y.D."/>
            <person name="Hiruma K."/>
        </authorList>
    </citation>
    <scope>NUCLEOTIDE SEQUENCE [LARGE SCALE GENOMIC DNA]</scope>
    <source>
        <strain evidence="2 3">MAFF 239500</strain>
    </source>
</reference>
<dbReference type="SUPFAM" id="SSF53335">
    <property type="entry name" value="S-adenosyl-L-methionine-dependent methyltransferases"/>
    <property type="match status" value="1"/>
</dbReference>
<name>A0AA37PAL1_9PEZI</name>
<keyword evidence="2" id="KW-0489">Methyltransferase</keyword>
<dbReference type="GO" id="GO:0008168">
    <property type="term" value="F:methyltransferase activity"/>
    <property type="evidence" value="ECO:0007669"/>
    <property type="project" value="UniProtKB-KW"/>
</dbReference>
<evidence type="ECO:0000256" key="1">
    <source>
        <dbReference type="SAM" id="MobiDB-lite"/>
    </source>
</evidence>
<proteinExistence type="predicted"/>
<keyword evidence="2" id="KW-0808">Transferase</keyword>
<organism evidence="2 3">
    <name type="scientific">Colletotrichum spaethianum</name>
    <dbReference type="NCBI Taxonomy" id="700344"/>
    <lineage>
        <taxon>Eukaryota</taxon>
        <taxon>Fungi</taxon>
        <taxon>Dikarya</taxon>
        <taxon>Ascomycota</taxon>
        <taxon>Pezizomycotina</taxon>
        <taxon>Sordariomycetes</taxon>
        <taxon>Hypocreomycetidae</taxon>
        <taxon>Glomerellales</taxon>
        <taxon>Glomerellaceae</taxon>
        <taxon>Colletotrichum</taxon>
        <taxon>Colletotrichum spaethianum species complex</taxon>
    </lineage>
</organism>
<protein>
    <submittedName>
        <fullName evidence="2">Methyltransferase tpcH</fullName>
    </submittedName>
</protein>
<evidence type="ECO:0000313" key="3">
    <source>
        <dbReference type="Proteomes" id="UP001055115"/>
    </source>
</evidence>
<dbReference type="InterPro" id="IPR029063">
    <property type="entry name" value="SAM-dependent_MTases_sf"/>
</dbReference>
<dbReference type="Gene3D" id="3.40.50.150">
    <property type="entry name" value="Vaccinia Virus protein VP39"/>
    <property type="match status" value="1"/>
</dbReference>
<dbReference type="GO" id="GO:0032259">
    <property type="term" value="P:methylation"/>
    <property type="evidence" value="ECO:0007669"/>
    <property type="project" value="UniProtKB-KW"/>
</dbReference>
<evidence type="ECO:0000313" key="2">
    <source>
        <dbReference type="EMBL" id="GKT48699.1"/>
    </source>
</evidence>
<comment type="caution">
    <text evidence="2">The sequence shown here is derived from an EMBL/GenBank/DDBJ whole genome shotgun (WGS) entry which is preliminary data.</text>
</comment>